<name>A0ACC0ZV04_9ROSI</name>
<comment type="caution">
    <text evidence="1">The sequence shown here is derived from an EMBL/GenBank/DDBJ whole genome shotgun (WGS) entry which is preliminary data.</text>
</comment>
<protein>
    <submittedName>
        <fullName evidence="1">Uncharacterized protein</fullName>
    </submittedName>
</protein>
<gene>
    <name evidence="1" type="ORF">Patl1_23313</name>
</gene>
<organism evidence="1 2">
    <name type="scientific">Pistacia atlantica</name>
    <dbReference type="NCBI Taxonomy" id="434234"/>
    <lineage>
        <taxon>Eukaryota</taxon>
        <taxon>Viridiplantae</taxon>
        <taxon>Streptophyta</taxon>
        <taxon>Embryophyta</taxon>
        <taxon>Tracheophyta</taxon>
        <taxon>Spermatophyta</taxon>
        <taxon>Magnoliopsida</taxon>
        <taxon>eudicotyledons</taxon>
        <taxon>Gunneridae</taxon>
        <taxon>Pentapetalae</taxon>
        <taxon>rosids</taxon>
        <taxon>malvids</taxon>
        <taxon>Sapindales</taxon>
        <taxon>Anacardiaceae</taxon>
        <taxon>Pistacia</taxon>
    </lineage>
</organism>
<evidence type="ECO:0000313" key="2">
    <source>
        <dbReference type="Proteomes" id="UP001164250"/>
    </source>
</evidence>
<proteinExistence type="predicted"/>
<dbReference type="Proteomes" id="UP001164250">
    <property type="component" value="Chromosome 13"/>
</dbReference>
<keyword evidence="2" id="KW-1185">Reference proteome</keyword>
<dbReference type="EMBL" id="CM047909">
    <property type="protein sequence ID" value="KAJ0078798.1"/>
    <property type="molecule type" value="Genomic_DNA"/>
</dbReference>
<sequence length="212" mass="24560">MGFEIGQLPVSYLGVPLITSRLYHNDCIPLIEKVEKRVSSWKKKALSYASRLQLVISVLSSKQVYWASIFILPSSVSKAIKKILRSFLWVGNDMGKGKAKVAWKDIFLPKSEGGLGIRSLSMWNLSLMTYHAWNVVSQKDSLWVKWIHSYRLCRHSFWSVNIPWDASWCWRKILLMRDLLRAHVGLYLANGHNTSLWYDSWHPLGPFDRIVP</sequence>
<evidence type="ECO:0000313" key="1">
    <source>
        <dbReference type="EMBL" id="KAJ0078798.1"/>
    </source>
</evidence>
<accession>A0ACC0ZV04</accession>
<reference evidence="2" key="1">
    <citation type="journal article" date="2023" name="G3 (Bethesda)">
        <title>Genome assembly and association tests identify interacting loci associated with vigor, precocity, and sex in interspecific pistachio rootstocks.</title>
        <authorList>
            <person name="Palmer W."/>
            <person name="Jacygrad E."/>
            <person name="Sagayaradj S."/>
            <person name="Cavanaugh K."/>
            <person name="Han R."/>
            <person name="Bertier L."/>
            <person name="Beede B."/>
            <person name="Kafkas S."/>
            <person name="Golino D."/>
            <person name="Preece J."/>
            <person name="Michelmore R."/>
        </authorList>
    </citation>
    <scope>NUCLEOTIDE SEQUENCE [LARGE SCALE GENOMIC DNA]</scope>
</reference>